<reference evidence="9" key="2">
    <citation type="submission" date="2023-01" db="EMBL/GenBank/DDBJ databases">
        <authorList>
            <person name="Petersen C."/>
        </authorList>
    </citation>
    <scope>NUCLEOTIDE SEQUENCE</scope>
    <source>
        <strain evidence="9">IBT 12815</strain>
    </source>
</reference>
<accession>A0AAD6DL28</accession>
<dbReference type="Gene3D" id="4.10.240.10">
    <property type="entry name" value="Zn(2)-C6 fungal-type DNA-binding domain"/>
    <property type="match status" value="1"/>
</dbReference>
<dbReference type="CDD" id="cd00067">
    <property type="entry name" value="GAL4"/>
    <property type="match status" value="1"/>
</dbReference>
<dbReference type="CDD" id="cd12148">
    <property type="entry name" value="fungal_TF_MHR"/>
    <property type="match status" value="1"/>
</dbReference>
<evidence type="ECO:0000256" key="5">
    <source>
        <dbReference type="ARBA" id="ARBA00023163"/>
    </source>
</evidence>
<evidence type="ECO:0000256" key="6">
    <source>
        <dbReference type="ARBA" id="ARBA00023242"/>
    </source>
</evidence>
<evidence type="ECO:0000256" key="3">
    <source>
        <dbReference type="ARBA" id="ARBA00023015"/>
    </source>
</evidence>
<dbReference type="InterPro" id="IPR036864">
    <property type="entry name" value="Zn2-C6_fun-type_DNA-bd_sf"/>
</dbReference>
<evidence type="ECO:0000256" key="4">
    <source>
        <dbReference type="ARBA" id="ARBA00023125"/>
    </source>
</evidence>
<dbReference type="EMBL" id="JAQJAE010000006">
    <property type="protein sequence ID" value="KAJ5588341.1"/>
    <property type="molecule type" value="Genomic_DNA"/>
</dbReference>
<dbReference type="AlphaFoldDB" id="A0AAD6DL28"/>
<evidence type="ECO:0000256" key="2">
    <source>
        <dbReference type="ARBA" id="ARBA00022833"/>
    </source>
</evidence>
<keyword evidence="5" id="KW-0804">Transcription</keyword>
<feature type="region of interest" description="Disordered" evidence="7">
    <location>
        <begin position="56"/>
        <end position="89"/>
    </location>
</feature>
<keyword evidence="10" id="KW-1185">Reference proteome</keyword>
<evidence type="ECO:0000259" key="8">
    <source>
        <dbReference type="PROSITE" id="PS50048"/>
    </source>
</evidence>
<dbReference type="PANTHER" id="PTHR31779:SF3">
    <property type="entry name" value="PROTEIN RDR1"/>
    <property type="match status" value="1"/>
</dbReference>
<evidence type="ECO:0000313" key="9">
    <source>
        <dbReference type="EMBL" id="KAJ5588341.1"/>
    </source>
</evidence>
<keyword evidence="3" id="KW-0805">Transcription regulation</keyword>
<organism evidence="9 10">
    <name type="scientific">Penicillium hordei</name>
    <dbReference type="NCBI Taxonomy" id="40994"/>
    <lineage>
        <taxon>Eukaryota</taxon>
        <taxon>Fungi</taxon>
        <taxon>Dikarya</taxon>
        <taxon>Ascomycota</taxon>
        <taxon>Pezizomycotina</taxon>
        <taxon>Eurotiomycetes</taxon>
        <taxon>Eurotiomycetidae</taxon>
        <taxon>Eurotiales</taxon>
        <taxon>Aspergillaceae</taxon>
        <taxon>Penicillium</taxon>
    </lineage>
</organism>
<reference evidence="9" key="1">
    <citation type="journal article" date="2023" name="IMA Fungus">
        <title>Comparative genomic study of the Penicillium genus elucidates a diverse pangenome and 15 lateral gene transfer events.</title>
        <authorList>
            <person name="Petersen C."/>
            <person name="Sorensen T."/>
            <person name="Nielsen M.R."/>
            <person name="Sondergaard T.E."/>
            <person name="Sorensen J.L."/>
            <person name="Fitzpatrick D.A."/>
            <person name="Frisvad J.C."/>
            <person name="Nielsen K.L."/>
        </authorList>
    </citation>
    <scope>NUCLEOTIDE SEQUENCE</scope>
    <source>
        <strain evidence="9">IBT 12815</strain>
    </source>
</reference>
<feature type="domain" description="Zn(2)-C6 fungal-type" evidence="8">
    <location>
        <begin position="20"/>
        <end position="49"/>
    </location>
</feature>
<keyword evidence="4" id="KW-0238">DNA-binding</keyword>
<evidence type="ECO:0000256" key="1">
    <source>
        <dbReference type="ARBA" id="ARBA00022723"/>
    </source>
</evidence>
<keyword evidence="1" id="KW-0479">Metal-binding</keyword>
<comment type="caution">
    <text evidence="9">The sequence shown here is derived from an EMBL/GenBank/DDBJ whole genome shotgun (WGS) entry which is preliminary data.</text>
</comment>
<feature type="compositionally biased region" description="Low complexity" evidence="7">
    <location>
        <begin position="56"/>
        <end position="66"/>
    </location>
</feature>
<name>A0AAD6DL28_9EURO</name>
<evidence type="ECO:0000256" key="7">
    <source>
        <dbReference type="SAM" id="MobiDB-lite"/>
    </source>
</evidence>
<dbReference type="RefSeq" id="XP_056747360.1">
    <property type="nucleotide sequence ID" value="XM_056902073.1"/>
</dbReference>
<dbReference type="GO" id="GO:0003677">
    <property type="term" value="F:DNA binding"/>
    <property type="evidence" value="ECO:0007669"/>
    <property type="project" value="UniProtKB-KW"/>
</dbReference>
<dbReference type="Proteomes" id="UP001213799">
    <property type="component" value="Unassembled WGS sequence"/>
</dbReference>
<sequence length="565" mass="62940">MSSHQPSPKPEGTRLRPRRACDECRKRKRKCDGGLPCSTCVRYEYSCRYEYGKSQRSARAAPSASQMTPAERLPPTPEHTHSDAPVLTGGGIEQQASFLEREKGRFLSHASSVSQARSLGLGLELPEPPRLHSFGYHLGIRKEPESSLSIRLPQLLSWDQASSCIDVFTAVIHPVFGFMKMESIFQRAQGHWQGRLEGYPFEAVITGVIALGSLFSNRIGQEKELEIVLHAKNVLDDPVISRRPSQDLVVAWVLRTIYSRATGRPNVAWLQSATTLHLIELTGIHYDAARLASSAEGTNTSMHDDSDLCARITSIAQSLHIMIAYDYGKSIIHLDSAVHHHIQPRQGDFTLQLSELTNKIPTATTYSDPITNQAQLLQAMEQLMATPVDHDFLLLARAELCFAIHRRLRILGLGLTRQQTKLIVDAGTAALPAARRLSAQLHPWWNVTNALFQFVCVCLSIGTTETLTNIQPTIETFESVIQHFDTHLTQEAFSTLLLLTSACQGEKEKQANLLRLAKGMRSENDAPYQGQRGQVDLAMFDPQVASLFDLYPDSPFIDLQTLFNI</sequence>
<dbReference type="GeneID" id="81592315"/>
<dbReference type="InterPro" id="IPR052478">
    <property type="entry name" value="Metabolite_Synth_Reg"/>
</dbReference>
<dbReference type="SUPFAM" id="SSF57701">
    <property type="entry name" value="Zn2/Cys6 DNA-binding domain"/>
    <property type="match status" value="1"/>
</dbReference>
<protein>
    <recommendedName>
        <fullName evidence="8">Zn(2)-C6 fungal-type domain-containing protein</fullName>
    </recommendedName>
</protein>
<feature type="compositionally biased region" description="Basic and acidic residues" evidence="7">
    <location>
        <begin position="11"/>
        <end position="25"/>
    </location>
</feature>
<gene>
    <name evidence="9" type="ORF">N7537_011019</name>
</gene>
<dbReference type="GO" id="GO:0009410">
    <property type="term" value="P:response to xenobiotic stimulus"/>
    <property type="evidence" value="ECO:0007669"/>
    <property type="project" value="TreeGrafter"/>
</dbReference>
<proteinExistence type="predicted"/>
<feature type="region of interest" description="Disordered" evidence="7">
    <location>
        <begin position="1"/>
        <end position="31"/>
    </location>
</feature>
<dbReference type="InterPro" id="IPR001138">
    <property type="entry name" value="Zn2Cys6_DnaBD"/>
</dbReference>
<dbReference type="GO" id="GO:0000981">
    <property type="term" value="F:DNA-binding transcription factor activity, RNA polymerase II-specific"/>
    <property type="evidence" value="ECO:0007669"/>
    <property type="project" value="InterPro"/>
</dbReference>
<dbReference type="PROSITE" id="PS50048">
    <property type="entry name" value="ZN2_CY6_FUNGAL_2"/>
    <property type="match status" value="1"/>
</dbReference>
<dbReference type="PANTHER" id="PTHR31779">
    <property type="entry name" value="2-NITROPROPANE DIOXYGENASE FAMILY, PUTATIVE (AFU_ORTHOLOGUE AFUA_2G17430)-RELATED"/>
    <property type="match status" value="1"/>
</dbReference>
<evidence type="ECO:0000313" key="10">
    <source>
        <dbReference type="Proteomes" id="UP001213799"/>
    </source>
</evidence>
<dbReference type="GO" id="GO:0008270">
    <property type="term" value="F:zinc ion binding"/>
    <property type="evidence" value="ECO:0007669"/>
    <property type="project" value="InterPro"/>
</dbReference>
<dbReference type="Pfam" id="PF00172">
    <property type="entry name" value="Zn_clus"/>
    <property type="match status" value="1"/>
</dbReference>
<dbReference type="SMART" id="SM00066">
    <property type="entry name" value="GAL4"/>
    <property type="match status" value="1"/>
</dbReference>
<keyword evidence="6" id="KW-0539">Nucleus</keyword>
<keyword evidence="2" id="KW-0862">Zinc</keyword>
<dbReference type="PROSITE" id="PS00463">
    <property type="entry name" value="ZN2_CY6_FUNGAL_1"/>
    <property type="match status" value="1"/>
</dbReference>